<gene>
    <name evidence="2" type="ORF">AORI_2145</name>
</gene>
<reference evidence="2 3" key="1">
    <citation type="journal article" date="2013" name="BMC Genomics">
        <title>ContigScape: a Cytoscape plugin facilitating microbial genome gap closing.</title>
        <authorList>
            <person name="Tang B."/>
            <person name="Wang Q."/>
            <person name="Yang M."/>
            <person name="Xie F."/>
            <person name="Zhu Y."/>
            <person name="Zhuo Y."/>
            <person name="Wang S."/>
            <person name="Gao H."/>
            <person name="Ding X."/>
            <person name="Zhang L."/>
            <person name="Zhao G."/>
            <person name="Zheng H."/>
        </authorList>
    </citation>
    <scope>NUCLEOTIDE SEQUENCE [LARGE SCALE GENOMIC DNA]</scope>
    <source>
        <strain evidence="2 3">HCCB10007</strain>
    </source>
</reference>
<evidence type="ECO:0000313" key="3">
    <source>
        <dbReference type="Proteomes" id="UP000013968"/>
    </source>
</evidence>
<keyword evidence="3" id="KW-1185">Reference proteome</keyword>
<protein>
    <recommendedName>
        <fullName evidence="1">Helix-turn-helix domain-containing protein</fullName>
    </recommendedName>
</protein>
<accession>R4T213</accession>
<evidence type="ECO:0000313" key="2">
    <source>
        <dbReference type="EMBL" id="AGM04733.1"/>
    </source>
</evidence>
<organism evidence="2 3">
    <name type="scientific">Amycolatopsis keratiniphila</name>
    <dbReference type="NCBI Taxonomy" id="129921"/>
    <lineage>
        <taxon>Bacteria</taxon>
        <taxon>Bacillati</taxon>
        <taxon>Actinomycetota</taxon>
        <taxon>Actinomycetes</taxon>
        <taxon>Pseudonocardiales</taxon>
        <taxon>Pseudonocardiaceae</taxon>
        <taxon>Amycolatopsis</taxon>
        <taxon>Amycolatopsis japonica group</taxon>
    </lineage>
</organism>
<dbReference type="EMBL" id="CP003410">
    <property type="protein sequence ID" value="AGM04733.1"/>
    <property type="molecule type" value="Genomic_DNA"/>
</dbReference>
<dbReference type="Pfam" id="PF19575">
    <property type="entry name" value="HTH_58"/>
    <property type="match status" value="1"/>
</dbReference>
<dbReference type="HOGENOM" id="CLU_2153010_0_0_11"/>
<feature type="domain" description="Helix-turn-helix" evidence="1">
    <location>
        <begin position="71"/>
        <end position="112"/>
    </location>
</feature>
<dbReference type="InterPro" id="IPR045745">
    <property type="entry name" value="HTH_58_Actinobacteria-type"/>
</dbReference>
<dbReference type="AlphaFoldDB" id="R4T213"/>
<dbReference type="Proteomes" id="UP000013968">
    <property type="component" value="Chromosome"/>
</dbReference>
<evidence type="ECO:0000259" key="1">
    <source>
        <dbReference type="Pfam" id="PF19575"/>
    </source>
</evidence>
<name>R4T213_9PSEU</name>
<dbReference type="KEGG" id="aoi:AORI_2145"/>
<sequence>MTGADGSDACGGRDELGIDAELVSAYEGGATITELAARFGMTYYKTRTALLSAGVVLRQAGPAGAPAPPGLVQAYLAGASIQDLATRFRLSFGVARRMLLQSGVTLRPQGGVPKGDTTGRST</sequence>
<proteinExistence type="predicted"/>